<feature type="compositionally biased region" description="Basic residues" evidence="1">
    <location>
        <begin position="331"/>
        <end position="341"/>
    </location>
</feature>
<dbReference type="Pfam" id="PF03108">
    <property type="entry name" value="DBD_Tnp_Mut"/>
    <property type="match status" value="1"/>
</dbReference>
<feature type="region of interest" description="Disordered" evidence="1">
    <location>
        <begin position="325"/>
        <end position="360"/>
    </location>
</feature>
<evidence type="ECO:0000313" key="3">
    <source>
        <dbReference type="EMBL" id="KAF2307872.1"/>
    </source>
</evidence>
<evidence type="ECO:0000256" key="1">
    <source>
        <dbReference type="SAM" id="MobiDB-lite"/>
    </source>
</evidence>
<feature type="region of interest" description="Disordered" evidence="1">
    <location>
        <begin position="373"/>
        <end position="428"/>
    </location>
</feature>
<feature type="compositionally biased region" description="Basic and acidic residues" evidence="1">
    <location>
        <begin position="415"/>
        <end position="428"/>
    </location>
</feature>
<accession>A0A6A6M2I4</accession>
<name>A0A6A6M2I4_HEVBR</name>
<proteinExistence type="predicted"/>
<organism evidence="3 4">
    <name type="scientific">Hevea brasiliensis</name>
    <name type="common">Para rubber tree</name>
    <name type="synonym">Siphonia brasiliensis</name>
    <dbReference type="NCBI Taxonomy" id="3981"/>
    <lineage>
        <taxon>Eukaryota</taxon>
        <taxon>Viridiplantae</taxon>
        <taxon>Streptophyta</taxon>
        <taxon>Embryophyta</taxon>
        <taxon>Tracheophyta</taxon>
        <taxon>Spermatophyta</taxon>
        <taxon>Magnoliopsida</taxon>
        <taxon>eudicotyledons</taxon>
        <taxon>Gunneridae</taxon>
        <taxon>Pentapetalae</taxon>
        <taxon>rosids</taxon>
        <taxon>fabids</taxon>
        <taxon>Malpighiales</taxon>
        <taxon>Euphorbiaceae</taxon>
        <taxon>Crotonoideae</taxon>
        <taxon>Micrandreae</taxon>
        <taxon>Hevea</taxon>
    </lineage>
</organism>
<dbReference type="Proteomes" id="UP000467840">
    <property type="component" value="Chromosome 9"/>
</dbReference>
<feature type="domain" description="Transposase MuDR plant" evidence="2">
    <location>
        <begin position="42"/>
        <end position="97"/>
    </location>
</feature>
<reference evidence="3 4" key="1">
    <citation type="journal article" date="2020" name="Mol. Plant">
        <title>The Chromosome-Based Rubber Tree Genome Provides New Insights into Spurge Genome Evolution and Rubber Biosynthesis.</title>
        <authorList>
            <person name="Liu J."/>
            <person name="Shi C."/>
            <person name="Shi C.C."/>
            <person name="Li W."/>
            <person name="Zhang Q.J."/>
            <person name="Zhang Y."/>
            <person name="Li K."/>
            <person name="Lu H.F."/>
            <person name="Shi C."/>
            <person name="Zhu S.T."/>
            <person name="Xiao Z.Y."/>
            <person name="Nan H."/>
            <person name="Yue Y."/>
            <person name="Zhu X.G."/>
            <person name="Wu Y."/>
            <person name="Hong X.N."/>
            <person name="Fan G.Y."/>
            <person name="Tong Y."/>
            <person name="Zhang D."/>
            <person name="Mao C.L."/>
            <person name="Liu Y.L."/>
            <person name="Hao S.J."/>
            <person name="Liu W.Q."/>
            <person name="Lv M.Q."/>
            <person name="Zhang H.B."/>
            <person name="Liu Y."/>
            <person name="Hu-Tang G.R."/>
            <person name="Wang J.P."/>
            <person name="Wang J.H."/>
            <person name="Sun Y.H."/>
            <person name="Ni S.B."/>
            <person name="Chen W.B."/>
            <person name="Zhang X.C."/>
            <person name="Jiao Y.N."/>
            <person name="Eichler E.E."/>
            <person name="Li G.H."/>
            <person name="Liu X."/>
            <person name="Gao L.Z."/>
        </authorList>
    </citation>
    <scope>NUCLEOTIDE SEQUENCE [LARGE SCALE GENOMIC DNA]</scope>
    <source>
        <strain evidence="4">cv. GT1</strain>
        <tissue evidence="3">Leaf</tissue>
    </source>
</reference>
<comment type="caution">
    <text evidence="3">The sequence shown here is derived from an EMBL/GenBank/DDBJ whole genome shotgun (WGS) entry which is preliminary data.</text>
</comment>
<evidence type="ECO:0000259" key="2">
    <source>
        <dbReference type="Pfam" id="PF03108"/>
    </source>
</evidence>
<dbReference type="InterPro" id="IPR004332">
    <property type="entry name" value="Transposase_MuDR"/>
</dbReference>
<dbReference type="PANTHER" id="PTHR31973:SF191">
    <property type="entry name" value="OS05G0489400 PROTEIN"/>
    <property type="match status" value="1"/>
</dbReference>
<gene>
    <name evidence="3" type="ORF">GH714_032800</name>
</gene>
<keyword evidence="4" id="KW-1185">Reference proteome</keyword>
<feature type="compositionally biased region" description="Polar residues" evidence="1">
    <location>
        <begin position="396"/>
        <end position="414"/>
    </location>
</feature>
<evidence type="ECO:0000313" key="4">
    <source>
        <dbReference type="Proteomes" id="UP000467840"/>
    </source>
</evidence>
<dbReference type="EMBL" id="JAAGAX010000008">
    <property type="protein sequence ID" value="KAF2307872.1"/>
    <property type="molecule type" value="Genomic_DNA"/>
</dbReference>
<protein>
    <recommendedName>
        <fullName evidence="2">Transposase MuDR plant domain-containing protein</fullName>
    </recommendedName>
</protein>
<dbReference type="AlphaFoldDB" id="A0A6A6M2I4"/>
<sequence>MSDEESDYAPSDDLWTDFDSDKEGGVRYPDFNSERNMQDPTSKVGMRFKNKNEFKEACRTYVIKNRFQIHFPKNDHQQALTKCYKSCGWKIYASKNNPRDSNDPTMQIKSANLTHNCGKDFSNFHVTSKWLAETYLETYRMDPHWSLSGLVQRVKEDWSLSINRIKAWRAREWAQKAINGNEQEQYGRLYDYREEILRTNPDTTFEFVTDRGVFEGLYICLGPLKKAFNDGCRNLICLARCWLKGTYGGQLLSAVTIDPNDCIFPIAYAVVKIENVIYGNNEQPEQYVHKCYHVDTYARVYNYYIDPINGMEMWPKAITVNRFLPPEPLQKKRGRKQKARHKEAEEIENGQPRGKMSRKGIVSMRCSVCRQTGHNKRFHQDATTSQTESGKGKRNIGSSSRTHAGSSQAHNNTNKNEELNHSNREKKRSEIASDALIQQTPSQGHSNVTIRWMIYVNEKI</sequence>
<feature type="region of interest" description="Disordered" evidence="1">
    <location>
        <begin position="1"/>
        <end position="44"/>
    </location>
</feature>
<dbReference type="PANTHER" id="PTHR31973">
    <property type="entry name" value="POLYPROTEIN, PUTATIVE-RELATED"/>
    <property type="match status" value="1"/>
</dbReference>